<dbReference type="CDD" id="cd00552">
    <property type="entry name" value="RaiA"/>
    <property type="match status" value="1"/>
</dbReference>
<accession>A0A921MRM5</accession>
<dbReference type="GeneID" id="90529922"/>
<evidence type="ECO:0000313" key="2">
    <source>
        <dbReference type="Proteomes" id="UP000757103"/>
    </source>
</evidence>
<protein>
    <submittedName>
        <fullName evidence="1">Ribosome-associated translation inhibitor RaiA</fullName>
    </submittedName>
</protein>
<dbReference type="Proteomes" id="UP000757103">
    <property type="component" value="Unassembled WGS sequence"/>
</dbReference>
<sequence>MEIRIQAIHFDASEKLEKFIQKKVSKLEQYYDGIIAVEVSLKVVKPETAQNKEAGIKVLIPRNEAVFSSKVADSFEEAVDVAVDALAKQLVKSKEKMREK</sequence>
<name>A0A921MRM5_9BACT</name>
<evidence type="ECO:0000313" key="1">
    <source>
        <dbReference type="EMBL" id="HJG88871.1"/>
    </source>
</evidence>
<dbReference type="SUPFAM" id="SSF69754">
    <property type="entry name" value="Ribosome binding protein Y (YfiA homologue)"/>
    <property type="match status" value="1"/>
</dbReference>
<dbReference type="InterPro" id="IPR036567">
    <property type="entry name" value="RHF-like"/>
</dbReference>
<dbReference type="EMBL" id="DYUD01000016">
    <property type="protein sequence ID" value="HJG88871.1"/>
    <property type="molecule type" value="Genomic_DNA"/>
</dbReference>
<gene>
    <name evidence="1" type="primary">raiA</name>
    <name evidence="1" type="ORF">K8U91_05265</name>
</gene>
<reference evidence="1" key="2">
    <citation type="submission" date="2021-09" db="EMBL/GenBank/DDBJ databases">
        <authorList>
            <person name="Gilroy R."/>
        </authorList>
    </citation>
    <scope>NUCLEOTIDE SEQUENCE</scope>
    <source>
        <strain evidence="1">CHK121-7720</strain>
    </source>
</reference>
<dbReference type="InterPro" id="IPR003489">
    <property type="entry name" value="RHF/RaiA"/>
</dbReference>
<proteinExistence type="predicted"/>
<organism evidence="1 2">
    <name type="scientific">Barnesiella viscericola</name>
    <dbReference type="NCBI Taxonomy" id="397865"/>
    <lineage>
        <taxon>Bacteria</taxon>
        <taxon>Pseudomonadati</taxon>
        <taxon>Bacteroidota</taxon>
        <taxon>Bacteroidia</taxon>
        <taxon>Bacteroidales</taxon>
        <taxon>Barnesiellaceae</taxon>
        <taxon>Barnesiella</taxon>
    </lineage>
</organism>
<dbReference type="Gene3D" id="3.30.160.100">
    <property type="entry name" value="Ribosome hibernation promotion factor-like"/>
    <property type="match status" value="1"/>
</dbReference>
<reference evidence="1" key="1">
    <citation type="journal article" date="2021" name="PeerJ">
        <title>Extensive microbial diversity within the chicken gut microbiome revealed by metagenomics and culture.</title>
        <authorList>
            <person name="Gilroy R."/>
            <person name="Ravi A."/>
            <person name="Getino M."/>
            <person name="Pursley I."/>
            <person name="Horton D.L."/>
            <person name="Alikhan N.F."/>
            <person name="Baker D."/>
            <person name="Gharbi K."/>
            <person name="Hall N."/>
            <person name="Watson M."/>
            <person name="Adriaenssens E.M."/>
            <person name="Foster-Nyarko E."/>
            <person name="Jarju S."/>
            <person name="Secka A."/>
            <person name="Antonio M."/>
            <person name="Oren A."/>
            <person name="Chaudhuri R.R."/>
            <person name="La Ragione R."/>
            <person name="Hildebrand F."/>
            <person name="Pallen M.J."/>
        </authorList>
    </citation>
    <scope>NUCLEOTIDE SEQUENCE</scope>
    <source>
        <strain evidence="1">CHK121-7720</strain>
    </source>
</reference>
<dbReference type="NCBIfam" id="TIGR00741">
    <property type="entry name" value="yfiA"/>
    <property type="match status" value="1"/>
</dbReference>
<dbReference type="AlphaFoldDB" id="A0A921MRM5"/>
<comment type="caution">
    <text evidence="1">The sequence shown here is derived from an EMBL/GenBank/DDBJ whole genome shotgun (WGS) entry which is preliminary data.</text>
</comment>
<dbReference type="RefSeq" id="WP_025279248.1">
    <property type="nucleotide sequence ID" value="NZ_CAKMIC010000016.1"/>
</dbReference>
<dbReference type="Pfam" id="PF02482">
    <property type="entry name" value="Ribosomal_S30AE"/>
    <property type="match status" value="1"/>
</dbReference>